<dbReference type="EMBL" id="GBRH01227804">
    <property type="protein sequence ID" value="JAD70091.1"/>
    <property type="molecule type" value="Transcribed_RNA"/>
</dbReference>
<accession>A0A0A9C3I6</accession>
<reference evidence="1" key="1">
    <citation type="submission" date="2014-09" db="EMBL/GenBank/DDBJ databases">
        <authorList>
            <person name="Magalhaes I.L.F."/>
            <person name="Oliveira U."/>
            <person name="Santos F.R."/>
            <person name="Vidigal T.H.D.A."/>
            <person name="Brescovit A.D."/>
            <person name="Santos A.J."/>
        </authorList>
    </citation>
    <scope>NUCLEOTIDE SEQUENCE</scope>
    <source>
        <tissue evidence="1">Shoot tissue taken approximately 20 cm above the soil surface</tissue>
    </source>
</reference>
<protein>
    <submittedName>
        <fullName evidence="1">Uncharacterized protein</fullName>
    </submittedName>
</protein>
<organism evidence="1">
    <name type="scientific">Arundo donax</name>
    <name type="common">Giant reed</name>
    <name type="synonym">Donax arundinaceus</name>
    <dbReference type="NCBI Taxonomy" id="35708"/>
    <lineage>
        <taxon>Eukaryota</taxon>
        <taxon>Viridiplantae</taxon>
        <taxon>Streptophyta</taxon>
        <taxon>Embryophyta</taxon>
        <taxon>Tracheophyta</taxon>
        <taxon>Spermatophyta</taxon>
        <taxon>Magnoliopsida</taxon>
        <taxon>Liliopsida</taxon>
        <taxon>Poales</taxon>
        <taxon>Poaceae</taxon>
        <taxon>PACMAD clade</taxon>
        <taxon>Arundinoideae</taxon>
        <taxon>Arundineae</taxon>
        <taxon>Arundo</taxon>
    </lineage>
</organism>
<sequence>MRETWMNGYQVVSIHLLCGRRMPIVRWNVGEVAPEELAREGCLHGWRIINHMIVMPC</sequence>
<name>A0A0A9C3I6_ARUDO</name>
<dbReference type="AlphaFoldDB" id="A0A0A9C3I6"/>
<proteinExistence type="predicted"/>
<evidence type="ECO:0000313" key="1">
    <source>
        <dbReference type="EMBL" id="JAD70091.1"/>
    </source>
</evidence>
<reference evidence="1" key="2">
    <citation type="journal article" date="2015" name="Data Brief">
        <title>Shoot transcriptome of the giant reed, Arundo donax.</title>
        <authorList>
            <person name="Barrero R.A."/>
            <person name="Guerrero F.D."/>
            <person name="Moolhuijzen P."/>
            <person name="Goolsby J.A."/>
            <person name="Tidwell J."/>
            <person name="Bellgard S.E."/>
            <person name="Bellgard M.I."/>
        </authorList>
    </citation>
    <scope>NUCLEOTIDE SEQUENCE</scope>
    <source>
        <tissue evidence="1">Shoot tissue taken approximately 20 cm above the soil surface</tissue>
    </source>
</reference>